<dbReference type="PANTHER" id="PTHR43008">
    <property type="entry name" value="BENZIL REDUCTASE"/>
    <property type="match status" value="1"/>
</dbReference>
<comment type="similarity">
    <text evidence="1">Belongs to the short-chain dehydrogenases/reductases (SDR) family.</text>
</comment>
<dbReference type="Proteomes" id="UP001194746">
    <property type="component" value="Unassembled WGS sequence"/>
</dbReference>
<dbReference type="InterPro" id="IPR002347">
    <property type="entry name" value="SDR_fam"/>
</dbReference>
<dbReference type="EMBL" id="VCAU01000127">
    <property type="protein sequence ID" value="KAF9884282.1"/>
    <property type="molecule type" value="Genomic_DNA"/>
</dbReference>
<keyword evidence="4" id="KW-1185">Reference proteome</keyword>
<dbReference type="SUPFAM" id="SSF51735">
    <property type="entry name" value="NAD(P)-binding Rossmann-fold domains"/>
    <property type="match status" value="1"/>
</dbReference>
<sequence length="316" mass="34383">MTIDRPEWVKLCPSHYGMAWTAKHQTTADGPLELEGVKLRTPFVVAITGAGKGIGATIAQSYAKAGASGVMLSSRTLSDLKAVAANISRESPNTLVRYQVCDVTQEAELEALASTIRREFGRLDAVVLSAGENPKWVKDDHNGMVRGAIGIHEEANGDFFRVWDTNFKGAYLSSRALLPILQETTSDGARTIIFLSSASSLFHTTDIAPFCGTLSKLAVNKLAEIIHESYHEEGINSYAIHPGGIPTEATQNFPDSSNSILIDDISLPAGLCIWLSNGKRDFLSGRYVCANWDIAELEARKQEIVDGDKFKLRLTL</sequence>
<dbReference type="GO" id="GO:0050664">
    <property type="term" value="F:oxidoreductase activity, acting on NAD(P)H, oxygen as acceptor"/>
    <property type="evidence" value="ECO:0007669"/>
    <property type="project" value="TreeGrafter"/>
</dbReference>
<dbReference type="AlphaFoldDB" id="A0AAD4CEK4"/>
<protein>
    <recommendedName>
        <fullName evidence="5">NAD(P)-binding protein</fullName>
    </recommendedName>
</protein>
<dbReference type="PRINTS" id="PR00081">
    <property type="entry name" value="GDHRDH"/>
</dbReference>
<reference evidence="3" key="2">
    <citation type="submission" date="2020-02" db="EMBL/GenBank/DDBJ databases">
        <authorList>
            <person name="Gilchrist C.L.M."/>
            <person name="Chooi Y.-H."/>
        </authorList>
    </citation>
    <scope>NUCLEOTIDE SEQUENCE</scope>
    <source>
        <strain evidence="3">MST-FP2251</strain>
    </source>
</reference>
<dbReference type="Gene3D" id="3.40.50.720">
    <property type="entry name" value="NAD(P)-binding Rossmann-like Domain"/>
    <property type="match status" value="1"/>
</dbReference>
<evidence type="ECO:0000313" key="3">
    <source>
        <dbReference type="EMBL" id="KAF9884282.1"/>
    </source>
</evidence>
<accession>A0AAD4CEK4</accession>
<organism evidence="3 4">
    <name type="scientific">Aspergillus nanangensis</name>
    <dbReference type="NCBI Taxonomy" id="2582783"/>
    <lineage>
        <taxon>Eukaryota</taxon>
        <taxon>Fungi</taxon>
        <taxon>Dikarya</taxon>
        <taxon>Ascomycota</taxon>
        <taxon>Pezizomycotina</taxon>
        <taxon>Eurotiomycetes</taxon>
        <taxon>Eurotiomycetidae</taxon>
        <taxon>Eurotiales</taxon>
        <taxon>Aspergillaceae</taxon>
        <taxon>Aspergillus</taxon>
        <taxon>Aspergillus subgen. Circumdati</taxon>
    </lineage>
</organism>
<keyword evidence="2" id="KW-0560">Oxidoreductase</keyword>
<comment type="caution">
    <text evidence="3">The sequence shown here is derived from an EMBL/GenBank/DDBJ whole genome shotgun (WGS) entry which is preliminary data.</text>
</comment>
<evidence type="ECO:0000256" key="1">
    <source>
        <dbReference type="ARBA" id="ARBA00006484"/>
    </source>
</evidence>
<evidence type="ECO:0000313" key="4">
    <source>
        <dbReference type="Proteomes" id="UP001194746"/>
    </source>
</evidence>
<proteinExistence type="inferred from homology"/>
<evidence type="ECO:0008006" key="5">
    <source>
        <dbReference type="Google" id="ProtNLM"/>
    </source>
</evidence>
<dbReference type="GO" id="GO:0016616">
    <property type="term" value="F:oxidoreductase activity, acting on the CH-OH group of donors, NAD or NADP as acceptor"/>
    <property type="evidence" value="ECO:0007669"/>
    <property type="project" value="UniProtKB-ARBA"/>
</dbReference>
<name>A0AAD4CEK4_ASPNN</name>
<dbReference type="PANTHER" id="PTHR43008:SF4">
    <property type="entry name" value="CHAIN DEHYDROGENASE, PUTATIVE (AFU_ORTHOLOGUE AFUA_4G08710)-RELATED"/>
    <property type="match status" value="1"/>
</dbReference>
<dbReference type="InterPro" id="IPR036291">
    <property type="entry name" value="NAD(P)-bd_dom_sf"/>
</dbReference>
<evidence type="ECO:0000256" key="2">
    <source>
        <dbReference type="ARBA" id="ARBA00023002"/>
    </source>
</evidence>
<reference evidence="3" key="1">
    <citation type="journal article" date="2019" name="Beilstein J. Org. Chem.">
        <title>Nanangenines: drimane sesquiterpenoids as the dominant metabolite cohort of a novel Australian fungus, Aspergillus nanangensis.</title>
        <authorList>
            <person name="Lacey H.J."/>
            <person name="Gilchrist C.L.M."/>
            <person name="Crombie A."/>
            <person name="Kalaitzis J.A."/>
            <person name="Vuong D."/>
            <person name="Rutledge P.J."/>
            <person name="Turner P."/>
            <person name="Pitt J.I."/>
            <person name="Lacey E."/>
            <person name="Chooi Y.H."/>
            <person name="Piggott A.M."/>
        </authorList>
    </citation>
    <scope>NUCLEOTIDE SEQUENCE</scope>
    <source>
        <strain evidence="3">MST-FP2251</strain>
    </source>
</reference>
<dbReference type="CDD" id="cd05233">
    <property type="entry name" value="SDR_c"/>
    <property type="match status" value="1"/>
</dbReference>
<dbReference type="Pfam" id="PF00106">
    <property type="entry name" value="adh_short"/>
    <property type="match status" value="1"/>
</dbReference>
<gene>
    <name evidence="3" type="ORF">FE257_001912</name>
</gene>